<evidence type="ECO:0000313" key="5">
    <source>
        <dbReference type="EMBL" id="SDW20167.1"/>
    </source>
</evidence>
<dbReference type="GO" id="GO:0051301">
    <property type="term" value="P:cell division"/>
    <property type="evidence" value="ECO:0007669"/>
    <property type="project" value="UniProtKB-KW"/>
</dbReference>
<dbReference type="Proteomes" id="UP000198828">
    <property type="component" value="Unassembled WGS sequence"/>
</dbReference>
<dbReference type="GO" id="GO:0016887">
    <property type="term" value="F:ATP hydrolysis activity"/>
    <property type="evidence" value="ECO:0007669"/>
    <property type="project" value="InterPro"/>
</dbReference>
<sequence>MIEANNVDLVYGDGTRALKNVNLHIGAGEIVYITGHSGSGKTSLLKLLMGMEYPTKGHLMVMGQAMKKEERHNIRKLRRNIGPVFQEFKLIRGRTAFENIVLGMRFLDFTPKEMEENSKRALEKVGLIHKRDSLVDNLSWGEGQRIAIARAIARRPKLILADEPTGNLDIDNALNIMDILTSLRDESTTVIITTHATHLIKDKKEGIFIQIERGNIELERREELGYE</sequence>
<evidence type="ECO:0000313" key="6">
    <source>
        <dbReference type="Proteomes" id="UP000198828"/>
    </source>
</evidence>
<protein>
    <submittedName>
        <fullName evidence="5">Cell division transport system ATP-binding protein</fullName>
    </submittedName>
</protein>
<keyword evidence="3 5" id="KW-0067">ATP-binding</keyword>
<dbReference type="InterPro" id="IPR003593">
    <property type="entry name" value="AAA+_ATPase"/>
</dbReference>
<dbReference type="RefSeq" id="WP_093750325.1">
    <property type="nucleotide sequence ID" value="NZ_FNNG01000001.1"/>
</dbReference>
<dbReference type="SMART" id="SM00382">
    <property type="entry name" value="AAA"/>
    <property type="match status" value="1"/>
</dbReference>
<keyword evidence="5" id="KW-0132">Cell division</keyword>
<organism evidence="5 6">
    <name type="scientific">Tepidimicrobium xylanilyticum</name>
    <dbReference type="NCBI Taxonomy" id="1123352"/>
    <lineage>
        <taxon>Bacteria</taxon>
        <taxon>Bacillati</taxon>
        <taxon>Bacillota</taxon>
        <taxon>Tissierellia</taxon>
        <taxon>Tissierellales</taxon>
        <taxon>Tepidimicrobiaceae</taxon>
        <taxon>Tepidimicrobium</taxon>
    </lineage>
</organism>
<dbReference type="InterPro" id="IPR027417">
    <property type="entry name" value="P-loop_NTPase"/>
</dbReference>
<evidence type="ECO:0000256" key="3">
    <source>
        <dbReference type="ARBA" id="ARBA00022840"/>
    </source>
</evidence>
<dbReference type="AlphaFoldDB" id="A0A1H2RLC3"/>
<dbReference type="FunFam" id="3.40.50.300:FF:000056">
    <property type="entry name" value="Cell division ATP-binding protein FtsE"/>
    <property type="match status" value="1"/>
</dbReference>
<dbReference type="Pfam" id="PF00005">
    <property type="entry name" value="ABC_tran"/>
    <property type="match status" value="1"/>
</dbReference>
<feature type="domain" description="ABC transporter" evidence="4">
    <location>
        <begin position="2"/>
        <end position="227"/>
    </location>
</feature>
<evidence type="ECO:0000259" key="4">
    <source>
        <dbReference type="PROSITE" id="PS50893"/>
    </source>
</evidence>
<evidence type="ECO:0000256" key="1">
    <source>
        <dbReference type="ARBA" id="ARBA00005417"/>
    </source>
</evidence>
<keyword evidence="2" id="KW-0547">Nucleotide-binding</keyword>
<dbReference type="PROSITE" id="PS50893">
    <property type="entry name" value="ABC_TRANSPORTER_2"/>
    <property type="match status" value="1"/>
</dbReference>
<dbReference type="EMBL" id="FNNG01000001">
    <property type="protein sequence ID" value="SDW20167.1"/>
    <property type="molecule type" value="Genomic_DNA"/>
</dbReference>
<gene>
    <name evidence="5" type="ORF">SAMN05660923_00408</name>
</gene>
<dbReference type="InterPro" id="IPR015854">
    <property type="entry name" value="ABC_transpr_LolD-like"/>
</dbReference>
<dbReference type="GO" id="GO:0005886">
    <property type="term" value="C:plasma membrane"/>
    <property type="evidence" value="ECO:0007669"/>
    <property type="project" value="TreeGrafter"/>
</dbReference>
<name>A0A1H2RLC3_9FIRM</name>
<dbReference type="PANTHER" id="PTHR24220">
    <property type="entry name" value="IMPORT ATP-BINDING PROTEIN"/>
    <property type="match status" value="1"/>
</dbReference>
<dbReference type="Gene3D" id="3.40.50.300">
    <property type="entry name" value="P-loop containing nucleotide triphosphate hydrolases"/>
    <property type="match status" value="1"/>
</dbReference>
<accession>A0A1H2RLC3</accession>
<dbReference type="PANTHER" id="PTHR24220:SF470">
    <property type="entry name" value="CELL DIVISION ATP-BINDING PROTEIN FTSE"/>
    <property type="match status" value="1"/>
</dbReference>
<keyword evidence="5" id="KW-0131">Cell cycle</keyword>
<dbReference type="SUPFAM" id="SSF52540">
    <property type="entry name" value="P-loop containing nucleoside triphosphate hydrolases"/>
    <property type="match status" value="1"/>
</dbReference>
<comment type="similarity">
    <text evidence="1">Belongs to the ABC transporter superfamily.</text>
</comment>
<dbReference type="GO" id="GO:0005524">
    <property type="term" value="F:ATP binding"/>
    <property type="evidence" value="ECO:0007669"/>
    <property type="project" value="UniProtKB-KW"/>
</dbReference>
<dbReference type="OrthoDB" id="1706485at2"/>
<proteinExistence type="inferred from homology"/>
<evidence type="ECO:0000256" key="2">
    <source>
        <dbReference type="ARBA" id="ARBA00022741"/>
    </source>
</evidence>
<reference evidence="5 6" key="1">
    <citation type="submission" date="2016-10" db="EMBL/GenBank/DDBJ databases">
        <authorList>
            <person name="de Groot N.N."/>
        </authorList>
    </citation>
    <scope>NUCLEOTIDE SEQUENCE [LARGE SCALE GENOMIC DNA]</scope>
    <source>
        <strain evidence="5 6">DSM 23310</strain>
    </source>
</reference>
<dbReference type="InterPro" id="IPR003439">
    <property type="entry name" value="ABC_transporter-like_ATP-bd"/>
</dbReference>
<keyword evidence="6" id="KW-1185">Reference proteome</keyword>
<dbReference type="GO" id="GO:0022857">
    <property type="term" value="F:transmembrane transporter activity"/>
    <property type="evidence" value="ECO:0007669"/>
    <property type="project" value="TreeGrafter"/>
</dbReference>